<keyword evidence="2" id="KW-1185">Reference proteome</keyword>
<accession>A0A2W2AX24</accession>
<protein>
    <recommendedName>
        <fullName evidence="3">DUF3775 domain-containing protein</fullName>
    </recommendedName>
</protein>
<name>A0A2W2AX24_9HYPH</name>
<reference evidence="2" key="1">
    <citation type="submission" date="2018-06" db="EMBL/GenBank/DDBJ databases">
        <title>Aestuariibacter litoralis strain KCTC 52945T.</title>
        <authorList>
            <person name="Li X."/>
            <person name="Salam N."/>
            <person name="Li J.-L."/>
            <person name="Chen Y.-M."/>
            <person name="Yang Z.-W."/>
            <person name="Zhang L.-Y."/>
            <person name="Han M.-X."/>
            <person name="Xiao M."/>
            <person name="Li W.-J."/>
        </authorList>
    </citation>
    <scope>NUCLEOTIDE SEQUENCE [LARGE SCALE GENOMIC DNA]</scope>
    <source>
        <strain evidence="2">KCTC 52945</strain>
    </source>
</reference>
<evidence type="ECO:0008006" key="3">
    <source>
        <dbReference type="Google" id="ProtNLM"/>
    </source>
</evidence>
<sequence length="143" mass="15699">MLSDQTPDIELSVSTEQVCFIIAKARQFEVKDLPTVSDPGSNATDDRMVSVLEARGNDPAAREIRSFVNAMDEDRQIDLVALTWVGRGDYDIGEWTEARAQAAAAHDARTADYLLGLPLLSEFLEDALSDCGRSCEDEGMGRM</sequence>
<dbReference type="InterPro" id="IPR022254">
    <property type="entry name" value="DUF3775"/>
</dbReference>
<dbReference type="RefSeq" id="WP_111197442.1">
    <property type="nucleotide sequence ID" value="NZ_QKVK01000003.1"/>
</dbReference>
<organism evidence="1 2">
    <name type="scientific">Aestuariivirga litoralis</name>
    <dbReference type="NCBI Taxonomy" id="2650924"/>
    <lineage>
        <taxon>Bacteria</taxon>
        <taxon>Pseudomonadati</taxon>
        <taxon>Pseudomonadota</taxon>
        <taxon>Alphaproteobacteria</taxon>
        <taxon>Hyphomicrobiales</taxon>
        <taxon>Aestuariivirgaceae</taxon>
        <taxon>Aestuariivirga</taxon>
    </lineage>
</organism>
<proteinExistence type="predicted"/>
<dbReference type="Proteomes" id="UP000248795">
    <property type="component" value="Unassembled WGS sequence"/>
</dbReference>
<evidence type="ECO:0000313" key="1">
    <source>
        <dbReference type="EMBL" id="PZF77180.1"/>
    </source>
</evidence>
<evidence type="ECO:0000313" key="2">
    <source>
        <dbReference type="Proteomes" id="UP000248795"/>
    </source>
</evidence>
<comment type="caution">
    <text evidence="1">The sequence shown here is derived from an EMBL/GenBank/DDBJ whole genome shotgun (WGS) entry which is preliminary data.</text>
</comment>
<dbReference type="EMBL" id="QKVK01000003">
    <property type="protein sequence ID" value="PZF77180.1"/>
    <property type="molecule type" value="Genomic_DNA"/>
</dbReference>
<gene>
    <name evidence="1" type="ORF">DK847_07570</name>
</gene>
<dbReference type="Pfam" id="PF12616">
    <property type="entry name" value="DUF3775"/>
    <property type="match status" value="1"/>
</dbReference>
<dbReference type="AlphaFoldDB" id="A0A2W2AX24"/>